<sequence length="267" mass="32218">MKAYINPYMGRFYFVKDVIAFLFNAPEKYKEYKGKINDWIKQHKEKIVPLFHQDDVNRSMNDFQMDGYYDYDKKTFIETIYSPQNLERNIAYPPSYVPPDIDEFVENPQPPQDPEPTPKPIPGENEFINLGLCYVDFKIKFIDNDRLDSNYKNTDFTDLLNLGDKSYQNKLNYFNDEWFRRIDFKNIWDRHSCKVYSSIAEQSNKYYLGNSQMYFNPIKYFKLNSTDQRFWVEFYSGRHNTIPVILPNGESFVIEIQFLPYHKMLYF</sequence>
<dbReference type="EMBL" id="JAPFFF010000061">
    <property type="protein sequence ID" value="KAK8837181.1"/>
    <property type="molecule type" value="Genomic_DNA"/>
</dbReference>
<name>A0ABR2GK35_9EUKA</name>
<reference evidence="2 4" key="1">
    <citation type="submission" date="2024-04" db="EMBL/GenBank/DDBJ databases">
        <title>Tritrichomonas musculus Genome.</title>
        <authorList>
            <person name="Alves-Ferreira E."/>
            <person name="Grigg M."/>
            <person name="Lorenzi H."/>
            <person name="Galac M."/>
        </authorList>
    </citation>
    <scope>NUCLEOTIDE SEQUENCE [LARGE SCALE GENOMIC DNA]</scope>
    <source>
        <strain evidence="2 4">EAF2021</strain>
    </source>
</reference>
<evidence type="ECO:0000313" key="2">
    <source>
        <dbReference type="EMBL" id="KAK8833792.1"/>
    </source>
</evidence>
<comment type="caution">
    <text evidence="2">The sequence shown here is derived from an EMBL/GenBank/DDBJ whole genome shotgun (WGS) entry which is preliminary data.</text>
</comment>
<evidence type="ECO:0000313" key="4">
    <source>
        <dbReference type="Proteomes" id="UP001470230"/>
    </source>
</evidence>
<gene>
    <name evidence="3" type="ORF">M9Y10_036910</name>
    <name evidence="2" type="ORF">M9Y10_040358</name>
</gene>
<dbReference type="Proteomes" id="UP001470230">
    <property type="component" value="Unassembled WGS sequence"/>
</dbReference>
<proteinExistence type="predicted"/>
<feature type="region of interest" description="Disordered" evidence="1">
    <location>
        <begin position="101"/>
        <end position="121"/>
    </location>
</feature>
<evidence type="ECO:0000313" key="3">
    <source>
        <dbReference type="EMBL" id="KAK8837181.1"/>
    </source>
</evidence>
<organism evidence="2 4">
    <name type="scientific">Tritrichomonas musculus</name>
    <dbReference type="NCBI Taxonomy" id="1915356"/>
    <lineage>
        <taxon>Eukaryota</taxon>
        <taxon>Metamonada</taxon>
        <taxon>Parabasalia</taxon>
        <taxon>Tritrichomonadida</taxon>
        <taxon>Tritrichomonadidae</taxon>
        <taxon>Tritrichomonas</taxon>
    </lineage>
</organism>
<accession>A0ABR2GK35</accession>
<feature type="compositionally biased region" description="Pro residues" evidence="1">
    <location>
        <begin position="108"/>
        <end position="121"/>
    </location>
</feature>
<evidence type="ECO:0000256" key="1">
    <source>
        <dbReference type="SAM" id="MobiDB-lite"/>
    </source>
</evidence>
<dbReference type="EMBL" id="JAPFFF010000657">
    <property type="protein sequence ID" value="KAK8833792.1"/>
    <property type="molecule type" value="Genomic_DNA"/>
</dbReference>
<protein>
    <submittedName>
        <fullName evidence="2">Uncharacterized protein</fullName>
    </submittedName>
</protein>
<keyword evidence="4" id="KW-1185">Reference proteome</keyword>